<evidence type="ECO:0000259" key="6">
    <source>
        <dbReference type="PROSITE" id="PS50075"/>
    </source>
</evidence>
<reference evidence="7 8" key="1">
    <citation type="submission" date="2019-10" db="EMBL/GenBank/DDBJ databases">
        <title>Streptomyces smaragdinus sp. nov. and Streptomyces fabii sp. nov., isolated from the gut of fungus growing-termite Macrotermes natalensis.</title>
        <authorList>
            <person name="Schwitalla J."/>
            <person name="Benndorf R."/>
            <person name="Martin K."/>
            <person name="De Beer W."/>
            <person name="Kaster A.-K."/>
            <person name="Vollmers J."/>
            <person name="Poulsen M."/>
            <person name="Beemelmanns C."/>
        </authorList>
    </citation>
    <scope>NUCLEOTIDE SEQUENCE [LARGE SCALE GENOMIC DNA]</scope>
    <source>
        <strain evidence="7 8">RB5</strain>
    </source>
</reference>
<dbReference type="InterPro" id="IPR010071">
    <property type="entry name" value="AA_adenyl_dom"/>
</dbReference>
<gene>
    <name evidence="7" type="primary">lgrD_3</name>
    <name evidence="7" type="ORF">SRB5_56050</name>
</gene>
<dbReference type="Gene3D" id="3.40.50.1820">
    <property type="entry name" value="alpha/beta hydrolase"/>
    <property type="match status" value="1"/>
</dbReference>
<dbReference type="Pfam" id="PF00550">
    <property type="entry name" value="PP-binding"/>
    <property type="match status" value="1"/>
</dbReference>
<dbReference type="PANTHER" id="PTHR45527:SF1">
    <property type="entry name" value="FATTY ACID SYNTHASE"/>
    <property type="match status" value="1"/>
</dbReference>
<dbReference type="CDD" id="cd19531">
    <property type="entry name" value="LCL_NRPS-like"/>
    <property type="match status" value="1"/>
</dbReference>
<keyword evidence="8" id="KW-1185">Reference proteome</keyword>
<dbReference type="EMBL" id="WEGJ01000033">
    <property type="protein sequence ID" value="MQY15423.1"/>
    <property type="molecule type" value="Genomic_DNA"/>
</dbReference>
<evidence type="ECO:0000256" key="3">
    <source>
        <dbReference type="ARBA" id="ARBA00022450"/>
    </source>
</evidence>
<dbReference type="InterPro" id="IPR000873">
    <property type="entry name" value="AMP-dep_synth/lig_dom"/>
</dbReference>
<dbReference type="FunFam" id="1.10.1200.10:FF:000016">
    <property type="entry name" value="Non-ribosomal peptide synthase"/>
    <property type="match status" value="1"/>
</dbReference>
<protein>
    <submittedName>
        <fullName evidence="7">Linear gramicidin synthase subunit D</fullName>
    </submittedName>
</protein>
<dbReference type="GO" id="GO:0009366">
    <property type="term" value="C:enterobactin synthetase complex"/>
    <property type="evidence" value="ECO:0007669"/>
    <property type="project" value="TreeGrafter"/>
</dbReference>
<dbReference type="NCBIfam" id="TIGR01733">
    <property type="entry name" value="AA-adenyl-dom"/>
    <property type="match status" value="1"/>
</dbReference>
<dbReference type="AlphaFoldDB" id="A0A7K0CQ17"/>
<dbReference type="GO" id="GO:0072330">
    <property type="term" value="P:monocarboxylic acid biosynthetic process"/>
    <property type="evidence" value="ECO:0007669"/>
    <property type="project" value="UniProtKB-ARBA"/>
</dbReference>
<dbReference type="Pfam" id="PF00501">
    <property type="entry name" value="AMP-binding"/>
    <property type="match status" value="1"/>
</dbReference>
<dbReference type="GO" id="GO:0009239">
    <property type="term" value="P:enterobactin biosynthetic process"/>
    <property type="evidence" value="ECO:0007669"/>
    <property type="project" value="TreeGrafter"/>
</dbReference>
<dbReference type="InterPro" id="IPR042099">
    <property type="entry name" value="ANL_N_sf"/>
</dbReference>
<feature type="compositionally biased region" description="Basic and acidic residues" evidence="5">
    <location>
        <begin position="946"/>
        <end position="969"/>
    </location>
</feature>
<evidence type="ECO:0000256" key="4">
    <source>
        <dbReference type="ARBA" id="ARBA00022553"/>
    </source>
</evidence>
<evidence type="ECO:0000256" key="1">
    <source>
        <dbReference type="ARBA" id="ARBA00001957"/>
    </source>
</evidence>
<keyword evidence="3" id="KW-0596">Phosphopantetheine</keyword>
<dbReference type="GO" id="GO:0043041">
    <property type="term" value="P:amino acid activation for nonribosomal peptide biosynthetic process"/>
    <property type="evidence" value="ECO:0007669"/>
    <property type="project" value="TreeGrafter"/>
</dbReference>
<organism evidence="7 8">
    <name type="scientific">Streptomyces smaragdinus</name>
    <dbReference type="NCBI Taxonomy" id="2585196"/>
    <lineage>
        <taxon>Bacteria</taxon>
        <taxon>Bacillati</taxon>
        <taxon>Actinomycetota</taxon>
        <taxon>Actinomycetes</taxon>
        <taxon>Kitasatosporales</taxon>
        <taxon>Streptomycetaceae</taxon>
        <taxon>Streptomyces</taxon>
    </lineage>
</organism>
<dbReference type="InterPro" id="IPR020845">
    <property type="entry name" value="AMP-binding_CS"/>
</dbReference>
<dbReference type="PROSITE" id="PS00012">
    <property type="entry name" value="PHOSPHOPANTETHEINE"/>
    <property type="match status" value="1"/>
</dbReference>
<feature type="region of interest" description="Disordered" evidence="5">
    <location>
        <begin position="945"/>
        <end position="969"/>
    </location>
</feature>
<dbReference type="PROSITE" id="PS00455">
    <property type="entry name" value="AMP_BINDING"/>
    <property type="match status" value="1"/>
</dbReference>
<sequence>MSTGNTAAEAVADDTAVLSVGQERLWFLDQLEPGDPAYNIPLVLRFGGALDPAAMRAALDAVVARHEALRSRFPAEDGRPSVVVDPPAPVQLDERDLRGRPAGETDALLAAMSNFAFDLAEGPLVRAGLLRTADDEHLLSLVLHHIVADGWSLGLLRAELAEHYAAHREGRTAELPPPPSFLTHAAAERDWLDGPEAVQALDYWRERLAGALPLELPLDRPRTDEPSSGGAYHTRVLRGLGAELEVFARGRRVTPFMVLAAAYQTLLHRCTGQDDFCVGVPTAARDTVESERTVGYFSSALVLRADFTGAPTFDALLRSIRGEWMRALTHRRIPFERLTDELRPDRDAGRTPVFQTMLAVHTHAGGALGEERFADLTCTEIDGGHTAAKFELGVDVRPDGDDLHAIFGYRTDLLDESTAAAYAARFETLLRAALADPATPVHRLPLLDADEEKLLAAESYGPQLAPYTPTVLEAIDRAAADRPDATAIAGPDETLTRGELAAASRALAHRLAAHGVARGDLVAFCLPRGPRAVVAMLAAWRLGAGYLPLDPDYPASRLAFMLADSGASLLLTPDGAPVEGVDAGIPVLAVGTDDDSDSRELKETPAAPDDPAYLIYTSGSTGTPKGVLVPHRALAARVAWMRDGYGLTEADRVLQYATLSFDTSAEEIFPALATGAVLISARPGAALPDQLAEPYADGVTVIDLPTPYWHHLVADLDETPWPKTLRLLILGADQVRPEAVAAWRERFGNGVRLINSYGPTETTIIATTADLGADDAVRRPPIGRPLGATTVAVLDRHGAPVPPGTPGELVIGGAGVTDGYLGRPGATARAFVPDPDGPPGARRYRTGDLVRRRPDGALEFLGRIDDQVKVRGYRIEPGEIESALLALPGVAQTAVTARGDTLAAYVVGDSLDPAALRTALATVLPPHQIPGAFVELDALPLTPNGKLDRRALPEPDAADRPRAPHVAPRTDAEELVADVWQEVLGVDAVGAHDDFFDLGGHSLLATRVVARIRAAIDLSVPLRALFTHRTVAAFAEAVEAALVAEIDTLSDADAEELLAASDTPEGTAPTS</sequence>
<dbReference type="SUPFAM" id="SSF47336">
    <property type="entry name" value="ACP-like"/>
    <property type="match status" value="1"/>
</dbReference>
<dbReference type="InterPro" id="IPR020459">
    <property type="entry name" value="AMP-binding"/>
</dbReference>
<dbReference type="InterPro" id="IPR023213">
    <property type="entry name" value="CAT-like_dom_sf"/>
</dbReference>
<dbReference type="Gene3D" id="3.40.50.12780">
    <property type="entry name" value="N-terminal domain of ligase-like"/>
    <property type="match status" value="1"/>
</dbReference>
<dbReference type="FunFam" id="3.40.50.12780:FF:000012">
    <property type="entry name" value="Non-ribosomal peptide synthetase"/>
    <property type="match status" value="1"/>
</dbReference>
<comment type="caution">
    <text evidence="7">The sequence shown here is derived from an EMBL/GenBank/DDBJ whole genome shotgun (WGS) entry which is preliminary data.</text>
</comment>
<evidence type="ECO:0000313" key="8">
    <source>
        <dbReference type="Proteomes" id="UP000466345"/>
    </source>
</evidence>
<dbReference type="Pfam" id="PF00668">
    <property type="entry name" value="Condensation"/>
    <property type="match status" value="1"/>
</dbReference>
<dbReference type="InterPro" id="IPR009081">
    <property type="entry name" value="PP-bd_ACP"/>
</dbReference>
<dbReference type="InterPro" id="IPR020806">
    <property type="entry name" value="PKS_PP-bd"/>
</dbReference>
<accession>A0A7K0CQ17</accession>
<name>A0A7K0CQ17_9ACTN</name>
<evidence type="ECO:0000256" key="2">
    <source>
        <dbReference type="ARBA" id="ARBA00006432"/>
    </source>
</evidence>
<dbReference type="SUPFAM" id="SSF56801">
    <property type="entry name" value="Acetyl-CoA synthetase-like"/>
    <property type="match status" value="1"/>
</dbReference>
<dbReference type="InterPro" id="IPR045851">
    <property type="entry name" value="AMP-bd_C_sf"/>
</dbReference>
<keyword evidence="4" id="KW-0597">Phosphoprotein</keyword>
<dbReference type="RefSeq" id="WP_323378614.1">
    <property type="nucleotide sequence ID" value="NZ_WEGJ01000033.1"/>
</dbReference>
<dbReference type="Pfam" id="PF13193">
    <property type="entry name" value="AMP-binding_C"/>
    <property type="match status" value="1"/>
</dbReference>
<dbReference type="GO" id="GO:0031177">
    <property type="term" value="F:phosphopantetheine binding"/>
    <property type="evidence" value="ECO:0007669"/>
    <property type="project" value="InterPro"/>
</dbReference>
<dbReference type="GO" id="GO:0008610">
    <property type="term" value="P:lipid biosynthetic process"/>
    <property type="evidence" value="ECO:0007669"/>
    <property type="project" value="UniProtKB-ARBA"/>
</dbReference>
<dbReference type="Gene3D" id="3.30.300.30">
    <property type="match status" value="1"/>
</dbReference>
<dbReference type="CDD" id="cd05930">
    <property type="entry name" value="A_NRPS"/>
    <property type="match status" value="1"/>
</dbReference>
<dbReference type="InterPro" id="IPR036736">
    <property type="entry name" value="ACP-like_sf"/>
</dbReference>
<dbReference type="GO" id="GO:0005829">
    <property type="term" value="C:cytosol"/>
    <property type="evidence" value="ECO:0007669"/>
    <property type="project" value="TreeGrafter"/>
</dbReference>
<dbReference type="SUPFAM" id="SSF52777">
    <property type="entry name" value="CoA-dependent acyltransferases"/>
    <property type="match status" value="2"/>
</dbReference>
<proteinExistence type="inferred from homology"/>
<dbReference type="SMART" id="SM00823">
    <property type="entry name" value="PKS_PP"/>
    <property type="match status" value="1"/>
</dbReference>
<comment type="similarity">
    <text evidence="2">Belongs to the ATP-dependent AMP-binding enzyme family.</text>
</comment>
<dbReference type="InterPro" id="IPR025110">
    <property type="entry name" value="AMP-bd_C"/>
</dbReference>
<dbReference type="PROSITE" id="PS50075">
    <property type="entry name" value="CARRIER"/>
    <property type="match status" value="1"/>
</dbReference>
<dbReference type="PRINTS" id="PR00154">
    <property type="entry name" value="AMPBINDING"/>
</dbReference>
<dbReference type="InterPro" id="IPR001242">
    <property type="entry name" value="Condensation_dom"/>
</dbReference>
<dbReference type="InterPro" id="IPR006162">
    <property type="entry name" value="Ppantetheine_attach_site"/>
</dbReference>
<dbReference type="Gene3D" id="3.30.559.30">
    <property type="entry name" value="Nonribosomal peptide synthetase, condensation domain"/>
    <property type="match status" value="1"/>
</dbReference>
<comment type="cofactor">
    <cofactor evidence="1">
        <name>pantetheine 4'-phosphate</name>
        <dbReference type="ChEBI" id="CHEBI:47942"/>
    </cofactor>
</comment>
<dbReference type="PANTHER" id="PTHR45527">
    <property type="entry name" value="NONRIBOSOMAL PEPTIDE SYNTHETASE"/>
    <property type="match status" value="1"/>
</dbReference>
<dbReference type="Gene3D" id="3.30.559.10">
    <property type="entry name" value="Chloramphenicol acetyltransferase-like domain"/>
    <property type="match status" value="1"/>
</dbReference>
<dbReference type="Proteomes" id="UP000466345">
    <property type="component" value="Unassembled WGS sequence"/>
</dbReference>
<dbReference type="GO" id="GO:0047527">
    <property type="term" value="F:2,3-dihydroxybenzoate-serine ligase activity"/>
    <property type="evidence" value="ECO:0007669"/>
    <property type="project" value="TreeGrafter"/>
</dbReference>
<feature type="domain" description="Carrier" evidence="6">
    <location>
        <begin position="967"/>
        <end position="1042"/>
    </location>
</feature>
<dbReference type="InterPro" id="IPR029058">
    <property type="entry name" value="AB_hydrolase_fold"/>
</dbReference>
<evidence type="ECO:0000256" key="5">
    <source>
        <dbReference type="SAM" id="MobiDB-lite"/>
    </source>
</evidence>
<evidence type="ECO:0000313" key="7">
    <source>
        <dbReference type="EMBL" id="MQY15423.1"/>
    </source>
</evidence>